<dbReference type="Gene3D" id="1.10.472.10">
    <property type="entry name" value="Cyclin-like"/>
    <property type="match status" value="1"/>
</dbReference>
<gene>
    <name evidence="3" type="ORF">OBRU01_20622</name>
</gene>
<dbReference type="EMBL" id="JTDY01007155">
    <property type="protein sequence ID" value="KOB65428.1"/>
    <property type="molecule type" value="Genomic_DNA"/>
</dbReference>
<dbReference type="InterPro" id="IPR054113">
    <property type="entry name" value="ORC6_cyclin-like_2nd"/>
</dbReference>
<sequence>EVDLNLPQYVCMAVCHACRINKIKVSKSKFVEKSRLKPAQWTKLDADWTKFPYEDWKRRMLEAAYIELRELEEKEKCKPKRLESHRDSLTPRRSPRKTPQKFSPYKSPAKINGVRLLFQ</sequence>
<protein>
    <submittedName>
        <fullName evidence="3">Origin recognition complex subunit 6</fullName>
    </submittedName>
</protein>
<comment type="caution">
    <text evidence="3">The sequence shown here is derived from an EMBL/GenBank/DDBJ whole genome shotgun (WGS) entry which is preliminary data.</text>
</comment>
<proteinExistence type="predicted"/>
<reference evidence="3 4" key="1">
    <citation type="journal article" date="2015" name="Genome Biol. Evol.">
        <title>The genome of winter moth (Operophtera brumata) provides a genomic perspective on sexual dimorphism and phenology.</title>
        <authorList>
            <person name="Derks M.F."/>
            <person name="Smit S."/>
            <person name="Salis L."/>
            <person name="Schijlen E."/>
            <person name="Bossers A."/>
            <person name="Mateman C."/>
            <person name="Pijl A.S."/>
            <person name="de Ridder D."/>
            <person name="Groenen M.A."/>
            <person name="Visser M.E."/>
            <person name="Megens H.J."/>
        </authorList>
    </citation>
    <scope>NUCLEOTIDE SEQUENCE [LARGE SCALE GENOMIC DNA]</scope>
    <source>
        <strain evidence="3">WM2013NL</strain>
        <tissue evidence="3">Head and thorax</tissue>
    </source>
</reference>
<accession>A0A0L7KQ28</accession>
<evidence type="ECO:0000313" key="4">
    <source>
        <dbReference type="Proteomes" id="UP000037510"/>
    </source>
</evidence>
<feature type="domain" description="ORC6 second cyclin-like" evidence="2">
    <location>
        <begin position="1"/>
        <end position="51"/>
    </location>
</feature>
<evidence type="ECO:0000313" key="3">
    <source>
        <dbReference type="EMBL" id="KOB65428.1"/>
    </source>
</evidence>
<evidence type="ECO:0000259" key="2">
    <source>
        <dbReference type="Pfam" id="PF21913"/>
    </source>
</evidence>
<feature type="region of interest" description="Disordered" evidence="1">
    <location>
        <begin position="79"/>
        <end position="112"/>
    </location>
</feature>
<dbReference type="Proteomes" id="UP000037510">
    <property type="component" value="Unassembled WGS sequence"/>
</dbReference>
<dbReference type="AlphaFoldDB" id="A0A0L7KQ28"/>
<name>A0A0L7KQ28_OPEBR</name>
<organism evidence="3 4">
    <name type="scientific">Operophtera brumata</name>
    <name type="common">Winter moth</name>
    <name type="synonym">Phalaena brumata</name>
    <dbReference type="NCBI Taxonomy" id="104452"/>
    <lineage>
        <taxon>Eukaryota</taxon>
        <taxon>Metazoa</taxon>
        <taxon>Ecdysozoa</taxon>
        <taxon>Arthropoda</taxon>
        <taxon>Hexapoda</taxon>
        <taxon>Insecta</taxon>
        <taxon>Pterygota</taxon>
        <taxon>Neoptera</taxon>
        <taxon>Endopterygota</taxon>
        <taxon>Lepidoptera</taxon>
        <taxon>Glossata</taxon>
        <taxon>Ditrysia</taxon>
        <taxon>Geometroidea</taxon>
        <taxon>Geometridae</taxon>
        <taxon>Larentiinae</taxon>
        <taxon>Operophtera</taxon>
    </lineage>
</organism>
<keyword evidence="4" id="KW-1185">Reference proteome</keyword>
<evidence type="ECO:0000256" key="1">
    <source>
        <dbReference type="SAM" id="MobiDB-lite"/>
    </source>
</evidence>
<feature type="non-terminal residue" evidence="3">
    <location>
        <position position="1"/>
    </location>
</feature>
<dbReference type="Pfam" id="PF21913">
    <property type="entry name" value="ORC6_2nd"/>
    <property type="match status" value="1"/>
</dbReference>
<feature type="compositionally biased region" description="Basic and acidic residues" evidence="1">
    <location>
        <begin position="79"/>
        <end position="90"/>
    </location>
</feature>